<feature type="transmembrane region" description="Helical" evidence="7">
    <location>
        <begin position="12"/>
        <end position="30"/>
    </location>
</feature>
<feature type="domain" description="VTT" evidence="8">
    <location>
        <begin position="30"/>
        <end position="160"/>
    </location>
</feature>
<feature type="transmembrane region" description="Helical" evidence="7">
    <location>
        <begin position="178"/>
        <end position="196"/>
    </location>
</feature>
<dbReference type="PANTHER" id="PTHR42709">
    <property type="entry name" value="ALKALINE PHOSPHATASE LIKE PROTEIN"/>
    <property type="match status" value="1"/>
</dbReference>
<name>A0ABW4NK55_9LACT</name>
<dbReference type="Proteomes" id="UP001597285">
    <property type="component" value="Unassembled WGS sequence"/>
</dbReference>
<evidence type="ECO:0000256" key="2">
    <source>
        <dbReference type="ARBA" id="ARBA00010792"/>
    </source>
</evidence>
<dbReference type="Pfam" id="PF09335">
    <property type="entry name" value="VTT_dom"/>
    <property type="match status" value="1"/>
</dbReference>
<dbReference type="InterPro" id="IPR051311">
    <property type="entry name" value="DedA_domain"/>
</dbReference>
<feature type="transmembrane region" description="Helical" evidence="7">
    <location>
        <begin position="50"/>
        <end position="75"/>
    </location>
</feature>
<keyword evidence="4 7" id="KW-0812">Transmembrane</keyword>
<dbReference type="PANTHER" id="PTHR42709:SF6">
    <property type="entry name" value="UNDECAPRENYL PHOSPHATE TRANSPORTER A"/>
    <property type="match status" value="1"/>
</dbReference>
<evidence type="ECO:0000256" key="4">
    <source>
        <dbReference type="ARBA" id="ARBA00022692"/>
    </source>
</evidence>
<evidence type="ECO:0000256" key="1">
    <source>
        <dbReference type="ARBA" id="ARBA00004651"/>
    </source>
</evidence>
<evidence type="ECO:0000313" key="10">
    <source>
        <dbReference type="Proteomes" id="UP001597285"/>
    </source>
</evidence>
<evidence type="ECO:0000256" key="7">
    <source>
        <dbReference type="SAM" id="Phobius"/>
    </source>
</evidence>
<evidence type="ECO:0000256" key="3">
    <source>
        <dbReference type="ARBA" id="ARBA00022475"/>
    </source>
</evidence>
<organism evidence="9 10">
    <name type="scientific">Carnobacterium antarcticum</name>
    <dbReference type="NCBI Taxonomy" id="2126436"/>
    <lineage>
        <taxon>Bacteria</taxon>
        <taxon>Bacillati</taxon>
        <taxon>Bacillota</taxon>
        <taxon>Bacilli</taxon>
        <taxon>Lactobacillales</taxon>
        <taxon>Carnobacteriaceae</taxon>
        <taxon>Carnobacterium</taxon>
    </lineage>
</organism>
<keyword evidence="10" id="KW-1185">Reference proteome</keyword>
<sequence length="205" mass="23073">MEAWIQGIMEQFGYIGVAFLIMIENVFPPIPSEVILTFGGFMTTGTSLNILGMIIASTIGAVIGAVILYGIGLLLDVARLEKIVDRWGHILRLTRKDIHKADRWFDKHGVWTVFFCRFIPLIRSLISIPAGMSNMNFGLFITLTTIGTLIWNTILIYLGAAVGSQWEVIVHYMDIYSHIAYAVIAIAAIAFIIWFFKRKKTEKTN</sequence>
<accession>A0ABW4NK55</accession>
<evidence type="ECO:0000256" key="6">
    <source>
        <dbReference type="ARBA" id="ARBA00023136"/>
    </source>
</evidence>
<reference evidence="10" key="1">
    <citation type="journal article" date="2019" name="Int. J. Syst. Evol. Microbiol.">
        <title>The Global Catalogue of Microorganisms (GCM) 10K type strain sequencing project: providing services to taxonomists for standard genome sequencing and annotation.</title>
        <authorList>
            <consortium name="The Broad Institute Genomics Platform"/>
            <consortium name="The Broad Institute Genome Sequencing Center for Infectious Disease"/>
            <person name="Wu L."/>
            <person name="Ma J."/>
        </authorList>
    </citation>
    <scope>NUCLEOTIDE SEQUENCE [LARGE SCALE GENOMIC DNA]</scope>
    <source>
        <strain evidence="10">KCTC 42143</strain>
    </source>
</reference>
<comment type="caution">
    <text evidence="9">The sequence shown here is derived from an EMBL/GenBank/DDBJ whole genome shotgun (WGS) entry which is preliminary data.</text>
</comment>
<proteinExistence type="inferred from homology"/>
<comment type="similarity">
    <text evidence="2">Belongs to the DedA family.</text>
</comment>
<protein>
    <submittedName>
        <fullName evidence="9">DedA family protein</fullName>
    </submittedName>
</protein>
<dbReference type="EMBL" id="JBHUFF010000008">
    <property type="protein sequence ID" value="MFD1798624.1"/>
    <property type="molecule type" value="Genomic_DNA"/>
</dbReference>
<gene>
    <name evidence="9" type="ORF">ACFSBK_01965</name>
</gene>
<evidence type="ECO:0000313" key="9">
    <source>
        <dbReference type="EMBL" id="MFD1798624.1"/>
    </source>
</evidence>
<dbReference type="RefSeq" id="WP_058919043.1">
    <property type="nucleotide sequence ID" value="NZ_JBHSQC010000015.1"/>
</dbReference>
<dbReference type="InterPro" id="IPR032816">
    <property type="entry name" value="VTT_dom"/>
</dbReference>
<comment type="subcellular location">
    <subcellularLocation>
        <location evidence="1">Cell membrane</location>
        <topology evidence="1">Multi-pass membrane protein</topology>
    </subcellularLocation>
</comment>
<feature type="transmembrane region" description="Helical" evidence="7">
    <location>
        <begin position="137"/>
        <end position="158"/>
    </location>
</feature>
<evidence type="ECO:0000256" key="5">
    <source>
        <dbReference type="ARBA" id="ARBA00022989"/>
    </source>
</evidence>
<keyword evidence="5 7" id="KW-1133">Transmembrane helix</keyword>
<evidence type="ECO:0000259" key="8">
    <source>
        <dbReference type="Pfam" id="PF09335"/>
    </source>
</evidence>
<keyword evidence="3" id="KW-1003">Cell membrane</keyword>
<keyword evidence="6 7" id="KW-0472">Membrane</keyword>